<proteinExistence type="predicted"/>
<protein>
    <recommendedName>
        <fullName evidence="3">AAA domain-containing protein</fullName>
    </recommendedName>
</protein>
<evidence type="ECO:0000313" key="2">
    <source>
        <dbReference type="Proteomes" id="UP000242015"/>
    </source>
</evidence>
<dbReference type="Gene3D" id="3.40.50.300">
    <property type="entry name" value="P-loop containing nucleotide triphosphate hydrolases"/>
    <property type="match status" value="1"/>
</dbReference>
<evidence type="ECO:0008006" key="3">
    <source>
        <dbReference type="Google" id="ProtNLM"/>
    </source>
</evidence>
<evidence type="ECO:0000313" key="1">
    <source>
        <dbReference type="EMBL" id="PSO07352.1"/>
    </source>
</evidence>
<name>A0A2R6C8X5_9ARCH</name>
<dbReference type="EMBL" id="NEXF01000270">
    <property type="protein sequence ID" value="PSO07352.1"/>
    <property type="molecule type" value="Genomic_DNA"/>
</dbReference>
<dbReference type="AlphaFoldDB" id="A0A2R6C8X5"/>
<dbReference type="Proteomes" id="UP000242015">
    <property type="component" value="Unassembled WGS sequence"/>
</dbReference>
<gene>
    <name evidence="1" type="ORF">B9Q04_11345</name>
</gene>
<organism evidence="1 2">
    <name type="scientific">Candidatus Marsarchaeota G2 archaeon BE_D</name>
    <dbReference type="NCBI Taxonomy" id="1978158"/>
    <lineage>
        <taxon>Archaea</taxon>
        <taxon>Candidatus Marsarchaeota</taxon>
        <taxon>Candidatus Marsarchaeota group 2</taxon>
    </lineage>
</organism>
<comment type="caution">
    <text evidence="1">The sequence shown here is derived from an EMBL/GenBank/DDBJ whole genome shotgun (WGS) entry which is preliminary data.</text>
</comment>
<dbReference type="InterPro" id="IPR027417">
    <property type="entry name" value="P-loop_NTPase"/>
</dbReference>
<reference evidence="1 2" key="1">
    <citation type="submission" date="2017-04" db="EMBL/GenBank/DDBJ databases">
        <title>Novel microbial lineages endemic to geothermal iron-oxide mats fill important gaps in the evolutionary history of Archaea.</title>
        <authorList>
            <person name="Jay Z.J."/>
            <person name="Beam J.P."/>
            <person name="Dlakic M."/>
            <person name="Rusch D.B."/>
            <person name="Kozubal M.A."/>
            <person name="Inskeep W.P."/>
        </authorList>
    </citation>
    <scope>NUCLEOTIDE SEQUENCE [LARGE SCALE GENOMIC DNA]</scope>
    <source>
        <strain evidence="1">BE_D</strain>
    </source>
</reference>
<accession>A0A2R6C8X5</accession>
<sequence>MHVFFLGGPRKTGKSTLLRRLQEELQFTEKAYFIEANPDAEGYWTKAWYSRYGVDAKTSAQLVKKRVEYSSAVGFALQSIRNLLRNGYTVICALGGLPSEENRRLISEFTDECTVILLIPSTMEGDIGEAFEGWRSMLSSLGVRFVEMDAERAYTFIKNKVKEGCSLSL</sequence>
<dbReference type="SUPFAM" id="SSF52540">
    <property type="entry name" value="P-loop containing nucleoside triphosphate hydrolases"/>
    <property type="match status" value="1"/>
</dbReference>